<protein>
    <submittedName>
        <fullName evidence="2">Uncharacterized protein</fullName>
    </submittedName>
</protein>
<accession>A0A1Q9F0B6</accession>
<gene>
    <name evidence="2" type="ORF">AK812_SmicGene2982</name>
</gene>
<dbReference type="EMBL" id="LSRX01000033">
    <property type="protein sequence ID" value="OLQ13077.1"/>
    <property type="molecule type" value="Genomic_DNA"/>
</dbReference>
<keyword evidence="3" id="KW-1185">Reference proteome</keyword>
<feature type="compositionally biased region" description="Basic and acidic residues" evidence="1">
    <location>
        <begin position="109"/>
        <end position="122"/>
    </location>
</feature>
<feature type="region of interest" description="Disordered" evidence="1">
    <location>
        <begin position="71"/>
        <end position="154"/>
    </location>
</feature>
<reference evidence="2 3" key="1">
    <citation type="submission" date="2016-02" db="EMBL/GenBank/DDBJ databases">
        <title>Genome analysis of coral dinoflagellate symbionts highlights evolutionary adaptations to a symbiotic lifestyle.</title>
        <authorList>
            <person name="Aranda M."/>
            <person name="Li Y."/>
            <person name="Liew Y.J."/>
            <person name="Baumgarten S."/>
            <person name="Simakov O."/>
            <person name="Wilson M."/>
            <person name="Piel J."/>
            <person name="Ashoor H."/>
            <person name="Bougouffa S."/>
            <person name="Bajic V.B."/>
            <person name="Ryu T."/>
            <person name="Ravasi T."/>
            <person name="Bayer T."/>
            <person name="Micklem G."/>
            <person name="Kim H."/>
            <person name="Bhak J."/>
            <person name="Lajeunesse T.C."/>
            <person name="Voolstra C.R."/>
        </authorList>
    </citation>
    <scope>NUCLEOTIDE SEQUENCE [LARGE SCALE GENOMIC DNA]</scope>
    <source>
        <strain evidence="2 3">CCMP2467</strain>
    </source>
</reference>
<evidence type="ECO:0000256" key="1">
    <source>
        <dbReference type="SAM" id="MobiDB-lite"/>
    </source>
</evidence>
<organism evidence="2 3">
    <name type="scientific">Symbiodinium microadriaticum</name>
    <name type="common">Dinoflagellate</name>
    <name type="synonym">Zooxanthella microadriatica</name>
    <dbReference type="NCBI Taxonomy" id="2951"/>
    <lineage>
        <taxon>Eukaryota</taxon>
        <taxon>Sar</taxon>
        <taxon>Alveolata</taxon>
        <taxon>Dinophyceae</taxon>
        <taxon>Suessiales</taxon>
        <taxon>Symbiodiniaceae</taxon>
        <taxon>Symbiodinium</taxon>
    </lineage>
</organism>
<proteinExistence type="predicted"/>
<dbReference type="OrthoDB" id="417450at2759"/>
<evidence type="ECO:0000313" key="2">
    <source>
        <dbReference type="EMBL" id="OLQ13077.1"/>
    </source>
</evidence>
<evidence type="ECO:0000313" key="3">
    <source>
        <dbReference type="Proteomes" id="UP000186817"/>
    </source>
</evidence>
<comment type="caution">
    <text evidence="2">The sequence shown here is derived from an EMBL/GenBank/DDBJ whole genome shotgun (WGS) entry which is preliminary data.</text>
</comment>
<name>A0A1Q9F0B6_SYMMI</name>
<feature type="compositionally biased region" description="Polar residues" evidence="1">
    <location>
        <begin position="1"/>
        <end position="16"/>
    </location>
</feature>
<feature type="region of interest" description="Disordered" evidence="1">
    <location>
        <begin position="1"/>
        <end position="20"/>
    </location>
</feature>
<dbReference type="AlphaFoldDB" id="A0A1Q9F0B6"/>
<dbReference type="Proteomes" id="UP000186817">
    <property type="component" value="Unassembled WGS sequence"/>
</dbReference>
<sequence>MNRSANAHPSAKNQKTFEAGGVGAPTLWCPFLASESERERLRLVRGEPRILCSAVESENWETIGGSMAMLGSRRGPFHPGDLRPSGVRGPPLSLPPMGARPTKPAAEAKPLRRDKAHEERSVLENALASSGPVAQKPEGITAASQGFGSEFRRV</sequence>